<dbReference type="Pfam" id="PF00005">
    <property type="entry name" value="ABC_tran"/>
    <property type="match status" value="2"/>
</dbReference>
<feature type="compositionally biased region" description="Basic residues" evidence="9">
    <location>
        <begin position="470"/>
        <end position="480"/>
    </location>
</feature>
<feature type="compositionally biased region" description="Acidic residues" evidence="9">
    <location>
        <begin position="447"/>
        <end position="456"/>
    </location>
</feature>
<dbReference type="SMART" id="SM00382">
    <property type="entry name" value="AAA"/>
    <property type="match status" value="1"/>
</dbReference>
<feature type="domain" description="ABC transporter" evidence="11">
    <location>
        <begin position="209"/>
        <end position="444"/>
    </location>
</feature>
<dbReference type="SUPFAM" id="SSF90123">
    <property type="entry name" value="ABC transporter transmembrane region"/>
    <property type="match status" value="2"/>
</dbReference>
<keyword evidence="14" id="KW-1185">Reference proteome</keyword>
<evidence type="ECO:0000256" key="9">
    <source>
        <dbReference type="SAM" id="MobiDB-lite"/>
    </source>
</evidence>
<name>A0ABQ9GGS1_9NEOP</name>
<keyword evidence="5" id="KW-0547">Nucleotide-binding</keyword>
<dbReference type="PROSITE" id="PS50893">
    <property type="entry name" value="ABC_TRANSPORTER_2"/>
    <property type="match status" value="1"/>
</dbReference>
<evidence type="ECO:0000256" key="2">
    <source>
        <dbReference type="ARBA" id="ARBA00009726"/>
    </source>
</evidence>
<feature type="transmembrane region" description="Helical" evidence="10">
    <location>
        <begin position="528"/>
        <end position="548"/>
    </location>
</feature>
<dbReference type="Pfam" id="PF00664">
    <property type="entry name" value="ABC_membrane"/>
    <property type="match status" value="2"/>
</dbReference>
<dbReference type="PANTHER" id="PTHR24223">
    <property type="entry name" value="ATP-BINDING CASSETTE SUB-FAMILY C"/>
    <property type="match status" value="1"/>
</dbReference>
<dbReference type="InterPro" id="IPR036640">
    <property type="entry name" value="ABC1_TM_sf"/>
</dbReference>
<keyword evidence="4 10" id="KW-0812">Transmembrane</keyword>
<reference evidence="13 14" key="1">
    <citation type="submission" date="2023-02" db="EMBL/GenBank/DDBJ databases">
        <title>LHISI_Scaffold_Assembly.</title>
        <authorList>
            <person name="Stuart O.P."/>
            <person name="Cleave R."/>
            <person name="Magrath M.J.L."/>
            <person name="Mikheyev A.S."/>
        </authorList>
    </citation>
    <scope>NUCLEOTIDE SEQUENCE [LARGE SCALE GENOMIC DNA]</scope>
    <source>
        <strain evidence="13">Daus_M_001</strain>
        <tissue evidence="13">Leg muscle</tissue>
    </source>
</reference>
<keyword evidence="8 10" id="KW-0472">Membrane</keyword>
<evidence type="ECO:0000256" key="4">
    <source>
        <dbReference type="ARBA" id="ARBA00022692"/>
    </source>
</evidence>
<feature type="region of interest" description="Disordered" evidence="9">
    <location>
        <begin position="447"/>
        <end position="485"/>
    </location>
</feature>
<dbReference type="PROSITE" id="PS50929">
    <property type="entry name" value="ABC_TM1F"/>
    <property type="match status" value="2"/>
</dbReference>
<feature type="transmembrane region" description="Helical" evidence="10">
    <location>
        <begin position="42"/>
        <end position="68"/>
    </location>
</feature>
<dbReference type="EMBL" id="JARBHB010000012">
    <property type="protein sequence ID" value="KAJ8871218.1"/>
    <property type="molecule type" value="Genomic_DNA"/>
</dbReference>
<dbReference type="InterPro" id="IPR027417">
    <property type="entry name" value="P-loop_NTPase"/>
</dbReference>
<comment type="caution">
    <text evidence="13">The sequence shown here is derived from an EMBL/GenBank/DDBJ whole genome shotgun (WGS) entry which is preliminary data.</text>
</comment>
<proteinExistence type="inferred from homology"/>
<dbReference type="InterPro" id="IPR003439">
    <property type="entry name" value="ABC_transporter-like_ATP-bd"/>
</dbReference>
<accession>A0ABQ9GGS1</accession>
<comment type="subcellular location">
    <subcellularLocation>
        <location evidence="1">Membrane</location>
        <topology evidence="1">Multi-pass membrane protein</topology>
    </subcellularLocation>
</comment>
<evidence type="ECO:0000256" key="7">
    <source>
        <dbReference type="ARBA" id="ARBA00022989"/>
    </source>
</evidence>
<evidence type="ECO:0000313" key="14">
    <source>
        <dbReference type="Proteomes" id="UP001159363"/>
    </source>
</evidence>
<keyword evidence="7 10" id="KW-1133">Transmembrane helix</keyword>
<dbReference type="CDD" id="cd03250">
    <property type="entry name" value="ABCC_MRP_domain1"/>
    <property type="match status" value="1"/>
</dbReference>
<dbReference type="Gene3D" id="1.20.1560.10">
    <property type="entry name" value="ABC transporter type 1, transmembrane domain"/>
    <property type="match status" value="2"/>
</dbReference>
<evidence type="ECO:0000256" key="6">
    <source>
        <dbReference type="ARBA" id="ARBA00022840"/>
    </source>
</evidence>
<keyword evidence="3" id="KW-0813">Transport</keyword>
<dbReference type="Proteomes" id="UP001159363">
    <property type="component" value="Chromosome 11"/>
</dbReference>
<dbReference type="SUPFAM" id="SSF52540">
    <property type="entry name" value="P-loop containing nucleoside triphosphate hydrolases"/>
    <property type="match status" value="2"/>
</dbReference>
<sequence>MRLSKTSSGQTTTGHLVNLMSNDVNRFDLGTQFMNYLWIGPIQVLLITYLLWLYVDVAAFVGVVFVFLQTIPVQRRLMFQVYEQIPAQLREKIAKRTDERVRLMNEISVRGTSHQDVHLGEAFRQHGGARQKVFSMAQFFNALNLYWPRLSPMPCRLALKQEFQYTEYRCSDMEIKFPHLEFLMQGERRVLDAVVSAEKTEEKCSRVGVTITSGQAKWELKQTVDTLQQIFLHVKPGTLCAIIGPVGSGKSSLLHAILRELPLYSGSIQVDDEISYASQEAWLFVGSVRQNILFGQPYNKKKYDEVVQVCALQRDLELFPFGDKTIVGERGVSSAEVRGQGSTWRGEKGQIYSVGSSWAVYRSADMYLLDDPLSAVDTHVGKHLFDLCIRNYLAGKTRILVTHQLQYLKDADMIVILNDGKIENQGTYSEVLRSGLDFAKLLPDSEDVGDDVEEQSCVESGPRTRQSSMSRRRSSSKGRHSSIASTVVSSKTSCVSESVDLEMVEETQASGAVKWDTYISYARAGGNMFLISAVAFVVLLSQVSTSAVDYWSSIWTTMEEERLFFYDTSFGNSTDPAAEHISEYVSLSSDQTIMVYGILILACVVIVLARSIFAFFFCMRASVNLHNTMFENILRGRMRFFDTNPSGRILNRFSKDIGSVDELLPKALIEVIQIFLVMIGIAEMVTIVNYMMIIPTIIIGALFVSMRMLYVSSARSLKRLEGIRPSHFFVVHVPLVQYNVRDLVGQLQQHVHRNHHVHFLLSPEESFGAGVGLALSQALILTGMVQHGVRMSTEVVSQITSVERVLEYTRIDKESALESAPGTELLVCYATYKKPSSKWPEEGCIRFLKMSLKYGDDDPPVLKDLDFIILPSHKVGIVGRTGAGKTSLISALYLLADIEGAILIDGVDTRRSAFTT</sequence>
<organism evidence="13 14">
    <name type="scientific">Dryococelus australis</name>
    <dbReference type="NCBI Taxonomy" id="614101"/>
    <lineage>
        <taxon>Eukaryota</taxon>
        <taxon>Metazoa</taxon>
        <taxon>Ecdysozoa</taxon>
        <taxon>Arthropoda</taxon>
        <taxon>Hexapoda</taxon>
        <taxon>Insecta</taxon>
        <taxon>Pterygota</taxon>
        <taxon>Neoptera</taxon>
        <taxon>Polyneoptera</taxon>
        <taxon>Phasmatodea</taxon>
        <taxon>Verophasmatodea</taxon>
        <taxon>Anareolatae</taxon>
        <taxon>Phasmatidae</taxon>
        <taxon>Eurycanthinae</taxon>
        <taxon>Dryococelus</taxon>
    </lineage>
</organism>
<dbReference type="InterPro" id="IPR003593">
    <property type="entry name" value="AAA+_ATPase"/>
</dbReference>
<evidence type="ECO:0000259" key="12">
    <source>
        <dbReference type="PROSITE" id="PS50929"/>
    </source>
</evidence>
<feature type="domain" description="ABC transmembrane type-1" evidence="12">
    <location>
        <begin position="533"/>
        <end position="721"/>
    </location>
</feature>
<dbReference type="InterPro" id="IPR050173">
    <property type="entry name" value="ABC_transporter_C-like"/>
</dbReference>
<evidence type="ECO:0000259" key="11">
    <source>
        <dbReference type="PROSITE" id="PS50893"/>
    </source>
</evidence>
<evidence type="ECO:0000256" key="1">
    <source>
        <dbReference type="ARBA" id="ARBA00004141"/>
    </source>
</evidence>
<evidence type="ECO:0000256" key="5">
    <source>
        <dbReference type="ARBA" id="ARBA00022741"/>
    </source>
</evidence>
<evidence type="ECO:0000313" key="13">
    <source>
        <dbReference type="EMBL" id="KAJ8871218.1"/>
    </source>
</evidence>
<feature type="transmembrane region" description="Helical" evidence="10">
    <location>
        <begin position="593"/>
        <end position="619"/>
    </location>
</feature>
<feature type="domain" description="ABC transmembrane type-1" evidence="12">
    <location>
        <begin position="1"/>
        <end position="68"/>
    </location>
</feature>
<evidence type="ECO:0000256" key="10">
    <source>
        <dbReference type="SAM" id="Phobius"/>
    </source>
</evidence>
<dbReference type="InterPro" id="IPR011527">
    <property type="entry name" value="ABC1_TM_dom"/>
</dbReference>
<gene>
    <name evidence="13" type="ORF">PR048_027524</name>
</gene>
<dbReference type="PANTHER" id="PTHR24223:SF456">
    <property type="entry name" value="MULTIDRUG RESISTANCE-ASSOCIATED PROTEIN LETHAL(2)03659"/>
    <property type="match status" value="1"/>
</dbReference>
<evidence type="ECO:0000256" key="8">
    <source>
        <dbReference type="ARBA" id="ARBA00023136"/>
    </source>
</evidence>
<protein>
    <submittedName>
        <fullName evidence="13">Uncharacterized protein</fullName>
    </submittedName>
</protein>
<keyword evidence="6" id="KW-0067">ATP-binding</keyword>
<evidence type="ECO:0000256" key="3">
    <source>
        <dbReference type="ARBA" id="ARBA00022448"/>
    </source>
</evidence>
<comment type="similarity">
    <text evidence="2">Belongs to the ABC transporter superfamily. ABCC family. Conjugate transporter (TC 3.A.1.208) subfamily.</text>
</comment>
<feature type="transmembrane region" description="Helical" evidence="10">
    <location>
        <begin position="687"/>
        <end position="710"/>
    </location>
</feature>
<dbReference type="Gene3D" id="3.40.50.300">
    <property type="entry name" value="P-loop containing nucleotide triphosphate hydrolases"/>
    <property type="match status" value="2"/>
</dbReference>